<evidence type="ECO:0000313" key="2">
    <source>
        <dbReference type="Proteomes" id="UP000034156"/>
    </source>
</evidence>
<dbReference type="OrthoDB" id="8549685at2"/>
<sequence>MRVTQTSQMELGEIDVSHIKFDLRSRDDIPRILRGLQHLYLDEALCHKVFALLESEIAPKVDKHNGRPGMTLWSVLVCGVLRLDLNADYDRLHELVNQHRTLRAMLGHSLYDEDKKYAYQTLVENVSLFTPELLDRLNQIIVEGGHILIKKDESALRKAITLTARWCESQHLSDWGQYRYNLRQLKRLMRNAQSKKRRKAADQQSNLQTIQAYQAYIEQAQCYVNKIQTTLTKLVTTATRELLQKIEIEDYLQHAKRQIDQIERRVIKGEIIPHQEKVFSIFEPHTEWVSKGKAGVPVELGVKVCILEDQHQFILHHHVMERQTDDQIAVNMVTQAKKRFPILNACSFDKGFHSPANQAELAQHLEQVTLPKKGKLSKERKAIEQMEEFVKARRAHSAVESAINALQVHGLDKCPDHGMGGFKRYVALAIVARNIRRIGNILWQQDVERERKAIKRNLKHQQAA</sequence>
<accession>A0A0F7KGX8</accession>
<evidence type="ECO:0000313" key="1">
    <source>
        <dbReference type="EMBL" id="AKH39725.1"/>
    </source>
</evidence>
<gene>
    <name evidence="1" type="ORF">AAW31_17345</name>
</gene>
<organism evidence="1 2">
    <name type="scientific">Nitrosomonas communis</name>
    <dbReference type="NCBI Taxonomy" id="44574"/>
    <lineage>
        <taxon>Bacteria</taxon>
        <taxon>Pseudomonadati</taxon>
        <taxon>Pseudomonadota</taxon>
        <taxon>Betaproteobacteria</taxon>
        <taxon>Nitrosomonadales</taxon>
        <taxon>Nitrosomonadaceae</taxon>
        <taxon>Nitrosomonas</taxon>
    </lineage>
</organism>
<keyword evidence="2" id="KW-1185">Reference proteome</keyword>
<reference evidence="1 2" key="2">
    <citation type="journal article" date="2016" name="Genome Announc.">
        <title>Genome Sequence of Nitrosomonas communis Strain Nm2, a Mesophilic Ammonia-Oxidizing Bacterium Isolated from Mediterranean Soil.</title>
        <authorList>
            <person name="Kozlowski J.A."/>
            <person name="Kits K.D."/>
            <person name="Stein L.Y."/>
        </authorList>
    </citation>
    <scope>NUCLEOTIDE SEQUENCE [LARGE SCALE GENOMIC DNA]</scope>
    <source>
        <strain evidence="1 2">Nm2</strain>
    </source>
</reference>
<proteinExistence type="predicted"/>
<dbReference type="NCBIfam" id="NF033593">
    <property type="entry name" value="transpos_ISNCY_1"/>
    <property type="match status" value="1"/>
</dbReference>
<dbReference type="AlphaFoldDB" id="A0A0F7KGX8"/>
<dbReference type="KEGG" id="nco:AAW31_17345"/>
<dbReference type="PATRIC" id="fig|44574.3.peg.4171"/>
<reference evidence="2" key="1">
    <citation type="submission" date="2015-05" db="EMBL/GenBank/DDBJ databases">
        <title>Draft genome of Nitrosomonas communis strain Nm2.</title>
        <authorList>
            <person name="Kozlowski J.A."/>
            <person name="Kits K.D."/>
            <person name="Stein L.Y."/>
        </authorList>
    </citation>
    <scope>NUCLEOTIDE SEQUENCE [LARGE SCALE GENOMIC DNA]</scope>
    <source>
        <strain evidence="2">Nm2</strain>
    </source>
</reference>
<dbReference type="Proteomes" id="UP000034156">
    <property type="component" value="Chromosome"/>
</dbReference>
<name>A0A0F7KGX8_9PROT</name>
<protein>
    <submittedName>
        <fullName evidence="1">Transposase</fullName>
    </submittedName>
</protein>
<dbReference type="EMBL" id="CP011451">
    <property type="protein sequence ID" value="AKH39725.1"/>
    <property type="molecule type" value="Genomic_DNA"/>
</dbReference>